<organism evidence="1 2">
    <name type="scientific">Amanita muscaria (strain Koide BX008)</name>
    <dbReference type="NCBI Taxonomy" id="946122"/>
    <lineage>
        <taxon>Eukaryota</taxon>
        <taxon>Fungi</taxon>
        <taxon>Dikarya</taxon>
        <taxon>Basidiomycota</taxon>
        <taxon>Agaricomycotina</taxon>
        <taxon>Agaricomycetes</taxon>
        <taxon>Agaricomycetidae</taxon>
        <taxon>Agaricales</taxon>
        <taxon>Pluteineae</taxon>
        <taxon>Amanitaceae</taxon>
        <taxon>Amanita</taxon>
    </lineage>
</organism>
<keyword evidence="2" id="KW-1185">Reference proteome</keyword>
<accession>A0A0C2WIQ9</accession>
<dbReference type="Proteomes" id="UP000054549">
    <property type="component" value="Unassembled WGS sequence"/>
</dbReference>
<proteinExistence type="predicted"/>
<evidence type="ECO:0000313" key="1">
    <source>
        <dbReference type="EMBL" id="KIL55993.1"/>
    </source>
</evidence>
<evidence type="ECO:0000313" key="2">
    <source>
        <dbReference type="Proteomes" id="UP000054549"/>
    </source>
</evidence>
<dbReference type="AlphaFoldDB" id="A0A0C2WIQ9"/>
<name>A0A0C2WIQ9_AMAMK</name>
<reference evidence="1 2" key="1">
    <citation type="submission" date="2014-04" db="EMBL/GenBank/DDBJ databases">
        <title>Evolutionary Origins and Diversification of the Mycorrhizal Mutualists.</title>
        <authorList>
            <consortium name="DOE Joint Genome Institute"/>
            <consortium name="Mycorrhizal Genomics Consortium"/>
            <person name="Kohler A."/>
            <person name="Kuo A."/>
            <person name="Nagy L.G."/>
            <person name="Floudas D."/>
            <person name="Copeland A."/>
            <person name="Barry K.W."/>
            <person name="Cichocki N."/>
            <person name="Veneault-Fourrey C."/>
            <person name="LaButti K."/>
            <person name="Lindquist E.A."/>
            <person name="Lipzen A."/>
            <person name="Lundell T."/>
            <person name="Morin E."/>
            <person name="Murat C."/>
            <person name="Riley R."/>
            <person name="Ohm R."/>
            <person name="Sun H."/>
            <person name="Tunlid A."/>
            <person name="Henrissat B."/>
            <person name="Grigoriev I.V."/>
            <person name="Hibbett D.S."/>
            <person name="Martin F."/>
        </authorList>
    </citation>
    <scope>NUCLEOTIDE SEQUENCE [LARGE SCALE GENOMIC DNA]</scope>
    <source>
        <strain evidence="1 2">Koide BX008</strain>
    </source>
</reference>
<dbReference type="InParanoid" id="A0A0C2WIQ9"/>
<dbReference type="EMBL" id="KN818456">
    <property type="protein sequence ID" value="KIL55993.1"/>
    <property type="molecule type" value="Genomic_DNA"/>
</dbReference>
<protein>
    <submittedName>
        <fullName evidence="1">Uncharacterized protein</fullName>
    </submittedName>
</protein>
<dbReference type="HOGENOM" id="CLU_1948297_0_0_1"/>
<sequence>MIKTWMAFSCRCFSCLPETLENWSPNKGVINLMGAVLRFDCSETVMRVRSLSDAQKLVDLLDYVIHAKNALHPDAMRKARLLALNIFARVPIVPLSYFLNRKKDKLYNYTLTNPTTYIEVSGYNYLHHV</sequence>
<gene>
    <name evidence="1" type="ORF">M378DRAFT_549031</name>
</gene>